<gene>
    <name evidence="1" type="ORF">AYI68_g475</name>
</gene>
<dbReference type="EMBL" id="LSSL01000148">
    <property type="protein sequence ID" value="OLY85336.1"/>
    <property type="molecule type" value="Genomic_DNA"/>
</dbReference>
<dbReference type="Proteomes" id="UP000187455">
    <property type="component" value="Unassembled WGS sequence"/>
</dbReference>
<proteinExistence type="predicted"/>
<dbReference type="Gene3D" id="3.60.20.30">
    <property type="entry name" value="(Glycosyl)asparaginase"/>
    <property type="match status" value="1"/>
</dbReference>
<organism evidence="1 2">
    <name type="scientific">Smittium mucronatum</name>
    <dbReference type="NCBI Taxonomy" id="133383"/>
    <lineage>
        <taxon>Eukaryota</taxon>
        <taxon>Fungi</taxon>
        <taxon>Fungi incertae sedis</taxon>
        <taxon>Zoopagomycota</taxon>
        <taxon>Kickxellomycotina</taxon>
        <taxon>Harpellomycetes</taxon>
        <taxon>Harpellales</taxon>
        <taxon>Legeriomycetaceae</taxon>
        <taxon>Smittium</taxon>
    </lineage>
</organism>
<accession>A0A1R0H894</accession>
<dbReference type="AlphaFoldDB" id="A0A1R0H894"/>
<reference evidence="1 2" key="1">
    <citation type="journal article" date="2016" name="Mol. Biol. Evol.">
        <title>Genome-Wide Survey of Gut Fungi (Harpellales) Reveals the First Horizontally Transferred Ubiquitin Gene from a Mosquito Host.</title>
        <authorList>
            <person name="Wang Y."/>
            <person name="White M.M."/>
            <person name="Kvist S."/>
            <person name="Moncalvo J.M."/>
        </authorList>
    </citation>
    <scope>NUCLEOTIDE SEQUENCE [LARGE SCALE GENOMIC DNA]</scope>
    <source>
        <strain evidence="1 2">ALG-7-W6</strain>
    </source>
</reference>
<name>A0A1R0H894_9FUNG</name>
<sequence length="103" mass="11473">MAAIYKSGCWAQSYNGNPSVKVGTSVTGKVFTVRIIYSLKKKQSELTILKKYGYKGNGEQIIRLSVAKKVAKSMSIPGIDPIQKSYNTLSSLIGFMLYYVFYI</sequence>
<evidence type="ECO:0000313" key="2">
    <source>
        <dbReference type="Proteomes" id="UP000187455"/>
    </source>
</evidence>
<protein>
    <submittedName>
        <fullName evidence="1">Uncharacterized protein</fullName>
    </submittedName>
</protein>
<keyword evidence="2" id="KW-1185">Reference proteome</keyword>
<evidence type="ECO:0000313" key="1">
    <source>
        <dbReference type="EMBL" id="OLY85336.1"/>
    </source>
</evidence>
<comment type="caution">
    <text evidence="1">The sequence shown here is derived from an EMBL/GenBank/DDBJ whole genome shotgun (WGS) entry which is preliminary data.</text>
</comment>